<feature type="binding site" evidence="7">
    <location>
        <position position="255"/>
    </location>
    <ligand>
        <name>FAD</name>
        <dbReference type="ChEBI" id="CHEBI:57692"/>
    </ligand>
</feature>
<dbReference type="Proteomes" id="UP001156601">
    <property type="component" value="Unassembled WGS sequence"/>
</dbReference>
<dbReference type="GO" id="GO:0071949">
    <property type="term" value="F:FAD binding"/>
    <property type="evidence" value="ECO:0007669"/>
    <property type="project" value="InterPro"/>
</dbReference>
<dbReference type="GO" id="GO:0022904">
    <property type="term" value="P:respiratory electron transport chain"/>
    <property type="evidence" value="ECO:0007669"/>
    <property type="project" value="InterPro"/>
</dbReference>
<keyword evidence="5" id="KW-0472">Membrane</keyword>
<dbReference type="GO" id="GO:0031234">
    <property type="term" value="C:extrinsic component of cytoplasmic side of plasma membrane"/>
    <property type="evidence" value="ECO:0007669"/>
    <property type="project" value="UniProtKB-UniRule"/>
</dbReference>
<keyword evidence="5" id="KW-1003">Cell membrane</keyword>
<evidence type="ECO:0000313" key="10">
    <source>
        <dbReference type="Proteomes" id="UP001156601"/>
    </source>
</evidence>
<evidence type="ECO:0000256" key="7">
    <source>
        <dbReference type="PIRSR" id="PIRSR000101-1"/>
    </source>
</evidence>
<comment type="caution">
    <text evidence="9">The sequence shown here is derived from an EMBL/GenBank/DDBJ whole genome shotgun (WGS) entry which is preliminary data.</text>
</comment>
<evidence type="ECO:0000256" key="4">
    <source>
        <dbReference type="ARBA" id="ARBA00023002"/>
    </source>
</evidence>
<gene>
    <name evidence="5" type="primary">dld</name>
    <name evidence="9" type="ORF">GCM10007852_28370</name>
</gene>
<feature type="binding site" evidence="5 7">
    <location>
        <position position="260"/>
    </location>
    <ligand>
        <name>FAD</name>
        <dbReference type="ChEBI" id="CHEBI:57692"/>
    </ligand>
</feature>
<evidence type="ECO:0000256" key="2">
    <source>
        <dbReference type="ARBA" id="ARBA00022630"/>
    </source>
</evidence>
<evidence type="ECO:0000256" key="5">
    <source>
        <dbReference type="HAMAP-Rule" id="MF_02092"/>
    </source>
</evidence>
<dbReference type="AlphaFoldDB" id="A0AA37WKY2"/>
<dbReference type="InterPro" id="IPR016167">
    <property type="entry name" value="FAD-bd_PCMH_sub1"/>
</dbReference>
<dbReference type="EMBL" id="BSOT01000006">
    <property type="protein sequence ID" value="GLR71929.1"/>
    <property type="molecule type" value="Genomic_DNA"/>
</dbReference>
<keyword evidence="10" id="KW-1185">Reference proteome</keyword>
<comment type="function">
    <text evidence="5 6">Catalyzes the oxidation of D-lactate to pyruvate.</text>
</comment>
<dbReference type="InterPro" id="IPR015409">
    <property type="entry name" value="Lactate_DH_C"/>
</dbReference>
<dbReference type="EC" id="1.1.5.12" evidence="5"/>
<dbReference type="GO" id="GO:0048038">
    <property type="term" value="F:quinone binding"/>
    <property type="evidence" value="ECO:0007669"/>
    <property type="project" value="UniProtKB-KW"/>
</dbReference>
<dbReference type="PIRSF" id="PIRSF000101">
    <property type="entry name" value="D-lactate_dh"/>
    <property type="match status" value="1"/>
</dbReference>
<keyword evidence="2 5" id="KW-0285">Flavoprotein</keyword>
<dbReference type="InterPro" id="IPR006094">
    <property type="entry name" value="Oxid_FAD_bind_N"/>
</dbReference>
<keyword evidence="3 5" id="KW-0274">FAD</keyword>
<feature type="binding site" evidence="5 7">
    <location>
        <position position="137"/>
    </location>
    <ligand>
        <name>FAD</name>
        <dbReference type="ChEBI" id="CHEBI:57692"/>
    </ligand>
</feature>
<keyword evidence="5 6" id="KW-0874">Quinone</keyword>
<dbReference type="InterPro" id="IPR016166">
    <property type="entry name" value="FAD-bd_PCMH"/>
</dbReference>
<evidence type="ECO:0000256" key="3">
    <source>
        <dbReference type="ARBA" id="ARBA00022827"/>
    </source>
</evidence>
<dbReference type="PANTHER" id="PTHR43716">
    <property type="entry name" value="D-2-HYDROXYGLUTARATE DEHYDROGENASE, MITOCHONDRIAL"/>
    <property type="match status" value="1"/>
</dbReference>
<dbReference type="InterPro" id="IPR051264">
    <property type="entry name" value="FAD-oxidored/transferase_4"/>
</dbReference>
<dbReference type="InterPro" id="IPR016173">
    <property type="entry name" value="D-lactate_DH_C-sub2"/>
</dbReference>
<dbReference type="InterPro" id="IPR016169">
    <property type="entry name" value="FAD-bd_PCMH_sub2"/>
</dbReference>
<dbReference type="GO" id="GO:0006089">
    <property type="term" value="P:lactate metabolic process"/>
    <property type="evidence" value="ECO:0007669"/>
    <property type="project" value="UniProtKB-UniRule"/>
</dbReference>
<dbReference type="RefSeq" id="WP_284218263.1">
    <property type="nucleotide sequence ID" value="NZ_BSOT01000006.1"/>
</dbReference>
<comment type="similarity">
    <text evidence="5">Belongs to the quinone-dependent D-lactate dehydrogenase family.</text>
</comment>
<feature type="binding site" evidence="5 7">
    <location>
        <position position="154"/>
    </location>
    <ligand>
        <name>FAD</name>
        <dbReference type="ChEBI" id="CHEBI:57692"/>
    </ligand>
</feature>
<comment type="subcellular location">
    <subcellularLocation>
        <location evidence="5">Cell inner membrane</location>
        <topology evidence="5">Peripheral membrane protein</topology>
        <orientation evidence="5">Cytoplasmic side</orientation>
    </subcellularLocation>
</comment>
<evidence type="ECO:0000256" key="6">
    <source>
        <dbReference type="PIRNR" id="PIRNR000101"/>
    </source>
</evidence>
<dbReference type="SUPFAM" id="SSF55103">
    <property type="entry name" value="FAD-linked oxidases, C-terminal domain"/>
    <property type="match status" value="1"/>
</dbReference>
<dbReference type="InterPro" id="IPR012256">
    <property type="entry name" value="D_lactate_DH"/>
</dbReference>
<feature type="binding site" evidence="5 7">
    <location>
        <begin position="78"/>
        <end position="79"/>
    </location>
    <ligand>
        <name>FAD</name>
        <dbReference type="ChEBI" id="CHEBI:57692"/>
    </ligand>
</feature>
<feature type="domain" description="FAD-binding PCMH-type" evidence="8">
    <location>
        <begin position="36"/>
        <end position="207"/>
    </location>
</feature>
<evidence type="ECO:0000259" key="8">
    <source>
        <dbReference type="PROSITE" id="PS51387"/>
    </source>
</evidence>
<dbReference type="Gene3D" id="3.30.465.10">
    <property type="match status" value="1"/>
</dbReference>
<dbReference type="Gene3D" id="3.30.1370.20">
    <property type="entry name" value="D-lactate dehydrogenase, cap domain, subdomain 2"/>
    <property type="match status" value="1"/>
</dbReference>
<accession>A0AA37WKY2</accession>
<dbReference type="Gene3D" id="3.30.43.10">
    <property type="entry name" value="Uridine Diphospho-n-acetylenolpyruvylglucosamine Reductase, domain 2"/>
    <property type="match status" value="1"/>
</dbReference>
<dbReference type="PANTHER" id="PTHR43716:SF1">
    <property type="entry name" value="D-2-HYDROXYGLUTARATE DEHYDROGENASE, MITOCHONDRIAL"/>
    <property type="match status" value="1"/>
</dbReference>
<dbReference type="Pfam" id="PF01565">
    <property type="entry name" value="FAD_binding_4"/>
    <property type="match status" value="1"/>
</dbReference>
<comment type="cofactor">
    <cofactor evidence="1 5 6 7">
        <name>FAD</name>
        <dbReference type="ChEBI" id="CHEBI:57692"/>
    </cofactor>
</comment>
<feature type="binding site" evidence="5 7">
    <location>
        <position position="144"/>
    </location>
    <ligand>
        <name>FAD</name>
        <dbReference type="ChEBI" id="CHEBI:57692"/>
    </ligand>
</feature>
<evidence type="ECO:0000256" key="1">
    <source>
        <dbReference type="ARBA" id="ARBA00001974"/>
    </source>
</evidence>
<keyword evidence="5" id="KW-0997">Cell inner membrane</keyword>
<dbReference type="Pfam" id="PF09330">
    <property type="entry name" value="Lact-deh-memb"/>
    <property type="match status" value="1"/>
</dbReference>
<dbReference type="NCBIfam" id="NF008387">
    <property type="entry name" value="PRK11183.1"/>
    <property type="match status" value="1"/>
</dbReference>
<dbReference type="InterPro" id="IPR016172">
    <property type="entry name" value="D-lactate_DH_C-sub1"/>
</dbReference>
<organism evidence="9 10">
    <name type="scientific">Agaribacter marinus</name>
    <dbReference type="NCBI Taxonomy" id="1431249"/>
    <lineage>
        <taxon>Bacteria</taxon>
        <taxon>Pseudomonadati</taxon>
        <taxon>Pseudomonadota</taxon>
        <taxon>Gammaproteobacteria</taxon>
        <taxon>Alteromonadales</taxon>
        <taxon>Alteromonadaceae</taxon>
        <taxon>Agaribacter</taxon>
    </lineage>
</organism>
<dbReference type="SUPFAM" id="SSF56176">
    <property type="entry name" value="FAD-binding/transporter-associated domain-like"/>
    <property type="match status" value="1"/>
</dbReference>
<dbReference type="GO" id="GO:0055085">
    <property type="term" value="P:transmembrane transport"/>
    <property type="evidence" value="ECO:0007669"/>
    <property type="project" value="InterPro"/>
</dbReference>
<sequence>MTKPLVIEQLASVLAPEHIATEEKETEHYRKGWRSGGGAALAVLFPQTLIEYWRALEVCVASNCIIVMQAANTGLTEGSAPNGEDYDRDVIVINTLAMDNIVVLGDGEQIISFPGATLHKLEKTLKPFKRAPHSVIGSSCLGASVVGGIANNSGGALVKRGPAYTELALYAQVNANGVLSLVNHLGIDLGNEPEEILANLVSGDFEQCLGRAVGDQDVRVASASDYESRIRDVDANSPSRFNADSSRLYEASGCAGKIAVFAVRLDTFEMPAREQTYYIGTNDPKVLTRIRKHMLTQFTHLPEVGEYMHRDVFDVAKEYGKDTLLSIKHLGTDTMPTLFAAKGRIDAVLNKLTFLPDNLTDKFMQVISKLFPCQLSHRLMQWRDKFEHHLILKMSDNGIEEANKYLEHLFVNNEQGGYFVCSDDEAENAYLLRFAAAGAAVRYQIMNADKTSDILALDIALRRNDETWVEALPEDIAKHIDMPLYYGHFFCHVFHQDYILKRGSSAKEVKEKILALLDQRGAKYPAEHNVGHMYEAEASLKAFYTDLDPTNTFNPGVGKMDKHKRNCACSI</sequence>
<evidence type="ECO:0000313" key="9">
    <source>
        <dbReference type="EMBL" id="GLR71929.1"/>
    </source>
</evidence>
<comment type="catalytic activity">
    <reaction evidence="5 6">
        <text>(R)-lactate + a quinone = a quinol + pyruvate</text>
        <dbReference type="Rhea" id="RHEA:51468"/>
        <dbReference type="ChEBI" id="CHEBI:15361"/>
        <dbReference type="ChEBI" id="CHEBI:16004"/>
        <dbReference type="ChEBI" id="CHEBI:24646"/>
        <dbReference type="ChEBI" id="CHEBI:132124"/>
        <dbReference type="EC" id="1.1.5.12"/>
    </reaction>
</comment>
<dbReference type="Gene3D" id="3.30.70.610">
    <property type="entry name" value="D-lactate dehydrogenase, cap domain, subdomain 1"/>
    <property type="match status" value="2"/>
</dbReference>
<reference evidence="9" key="1">
    <citation type="journal article" date="2014" name="Int. J. Syst. Evol. Microbiol.">
        <title>Complete genome sequence of Corynebacterium casei LMG S-19264T (=DSM 44701T), isolated from a smear-ripened cheese.</title>
        <authorList>
            <consortium name="US DOE Joint Genome Institute (JGI-PGF)"/>
            <person name="Walter F."/>
            <person name="Albersmeier A."/>
            <person name="Kalinowski J."/>
            <person name="Ruckert C."/>
        </authorList>
    </citation>
    <scope>NUCLEOTIDE SEQUENCE</scope>
    <source>
        <strain evidence="9">NBRC 110023</strain>
    </source>
</reference>
<dbReference type="HAMAP" id="MF_02092">
    <property type="entry name" value="DLDH_Dld"/>
    <property type="match status" value="1"/>
</dbReference>
<dbReference type="GO" id="GO:0102029">
    <property type="term" value="F:D-lactate dehydrogenase (quinone) activity"/>
    <property type="evidence" value="ECO:0007669"/>
    <property type="project" value="UniProtKB-EC"/>
</dbReference>
<proteinExistence type="inferred from homology"/>
<protein>
    <recommendedName>
        <fullName evidence="5">Quinone-dependent D-lactate dehydrogenase</fullName>
        <ecNumber evidence="5">1.1.5.12</ecNumber>
    </recommendedName>
    <alternativeName>
        <fullName evidence="5">D-lactate dehydrogenase</fullName>
        <shortName evidence="5">D-LDH</shortName>
    </alternativeName>
</protein>
<reference evidence="9" key="2">
    <citation type="submission" date="2023-01" db="EMBL/GenBank/DDBJ databases">
        <title>Draft genome sequence of Agaribacter marinus strain NBRC 110023.</title>
        <authorList>
            <person name="Sun Q."/>
            <person name="Mori K."/>
        </authorList>
    </citation>
    <scope>NUCLEOTIDE SEQUENCE</scope>
    <source>
        <strain evidence="9">NBRC 110023</strain>
    </source>
</reference>
<name>A0AA37WKY2_9ALTE</name>
<dbReference type="GO" id="GO:0004458">
    <property type="term" value="F:D-lactate dehydrogenase (cytochrome) activity"/>
    <property type="evidence" value="ECO:0007669"/>
    <property type="project" value="UniProtKB-UniRule"/>
</dbReference>
<dbReference type="InterPro" id="IPR036318">
    <property type="entry name" value="FAD-bd_PCMH-like_sf"/>
</dbReference>
<dbReference type="InterPro" id="IPR016164">
    <property type="entry name" value="FAD-linked_Oxase-like_C"/>
</dbReference>
<feature type="binding site" evidence="5 7">
    <location>
        <begin position="70"/>
        <end position="74"/>
    </location>
    <ligand>
        <name>FAD</name>
        <dbReference type="ChEBI" id="CHEBI:57692"/>
    </ligand>
</feature>
<dbReference type="PROSITE" id="PS51387">
    <property type="entry name" value="FAD_PCMH"/>
    <property type="match status" value="1"/>
</dbReference>
<keyword evidence="4 5" id="KW-0560">Oxidoreductase</keyword>